<dbReference type="EMBL" id="KL648756">
    <property type="protein sequence ID" value="KEY63990.1"/>
    <property type="molecule type" value="Genomic_DNA"/>
</dbReference>
<name>A0A084AFB1_STACB</name>
<feature type="compositionally biased region" description="Polar residues" evidence="1">
    <location>
        <begin position="313"/>
        <end position="333"/>
    </location>
</feature>
<organism evidence="2 3">
    <name type="scientific">Stachybotrys chartarum (strain CBS 109288 / IBT 7711)</name>
    <name type="common">Toxic black mold</name>
    <name type="synonym">Stilbospora chartarum</name>
    <dbReference type="NCBI Taxonomy" id="1280523"/>
    <lineage>
        <taxon>Eukaryota</taxon>
        <taxon>Fungi</taxon>
        <taxon>Dikarya</taxon>
        <taxon>Ascomycota</taxon>
        <taxon>Pezizomycotina</taxon>
        <taxon>Sordariomycetes</taxon>
        <taxon>Hypocreomycetidae</taxon>
        <taxon>Hypocreales</taxon>
        <taxon>Stachybotryaceae</taxon>
        <taxon>Stachybotrys</taxon>
    </lineage>
</organism>
<dbReference type="Proteomes" id="UP000028045">
    <property type="component" value="Unassembled WGS sequence"/>
</dbReference>
<evidence type="ECO:0000256" key="1">
    <source>
        <dbReference type="SAM" id="MobiDB-lite"/>
    </source>
</evidence>
<evidence type="ECO:0000313" key="2">
    <source>
        <dbReference type="EMBL" id="KEY63990.1"/>
    </source>
</evidence>
<reference evidence="2 3" key="1">
    <citation type="journal article" date="2014" name="BMC Genomics">
        <title>Comparative genome sequencing reveals chemotype-specific gene clusters in the toxigenic black mold Stachybotrys.</title>
        <authorList>
            <person name="Semeiks J."/>
            <person name="Borek D."/>
            <person name="Otwinowski Z."/>
            <person name="Grishin N.V."/>
        </authorList>
    </citation>
    <scope>NUCLEOTIDE SEQUENCE [LARGE SCALE GENOMIC DNA]</scope>
    <source>
        <strain evidence="3">CBS 109288 / IBT 7711</strain>
    </source>
</reference>
<dbReference type="AlphaFoldDB" id="A0A084AFB1"/>
<keyword evidence="3" id="KW-1185">Reference proteome</keyword>
<feature type="region of interest" description="Disordered" evidence="1">
    <location>
        <begin position="246"/>
        <end position="370"/>
    </location>
</feature>
<feature type="compositionally biased region" description="Acidic residues" evidence="1">
    <location>
        <begin position="263"/>
        <end position="299"/>
    </location>
</feature>
<evidence type="ECO:0000313" key="3">
    <source>
        <dbReference type="Proteomes" id="UP000028045"/>
    </source>
</evidence>
<dbReference type="HOGENOM" id="CLU_819337_0_0_1"/>
<proteinExistence type="predicted"/>
<gene>
    <name evidence="2" type="ORF">S7711_11206</name>
</gene>
<accession>A0A084AFB1</accession>
<sequence>MHWPVPKGTRPGKLNIDELAQCLTEYYQLLARMAYMPASVIQYPPPDGWSDEDIDVQLLRKLDFSDVAIQAVRKLPYVTGQEWEVWPETWCLNYLRNTSSVPEPDWTKDYEKYGTAPPRPAEWMPKTMLALTYGFAAATPWILDTKTGLIWGYGHLLEDPDHPQDQPWKQWRHYPVKYFFDMAKADVTNLVYLPLPAGINEHPPQILDYTNKAVRRMRRIYVDHGWPDQANFRREACIEALKEFRRRETDSDLSDSTNPEKEGGDDDDDEWEDEDYEYVSEDPSGEDDDNDDDEGDEDESAKKTVESAKTAEAGNQQSITSPLRPATRSQTRSRAGGDDRDDDDLGRELSDLKNDMSPAELRQLKETLKQ</sequence>
<dbReference type="OrthoDB" id="5131380at2759"/>
<protein>
    <submittedName>
        <fullName evidence="2">Uncharacterized protein</fullName>
    </submittedName>
</protein>